<dbReference type="Pfam" id="PF12739">
    <property type="entry name" value="TRAPPC-Trs85"/>
    <property type="match status" value="2"/>
</dbReference>
<dbReference type="Proteomes" id="UP000826234">
    <property type="component" value="Unassembled WGS sequence"/>
</dbReference>
<evidence type="ECO:0000313" key="5">
    <source>
        <dbReference type="EMBL" id="KAH0617751.1"/>
    </source>
</evidence>
<dbReference type="InterPro" id="IPR024420">
    <property type="entry name" value="TRAPP_III_complex_Trs85"/>
</dbReference>
<feature type="domain" description="TPPC8 first Ig-like" evidence="3">
    <location>
        <begin position="841"/>
        <end position="951"/>
    </location>
</feature>
<dbReference type="EMBL" id="JAIPUX010005289">
    <property type="protein sequence ID" value="KAH0617751.1"/>
    <property type="molecule type" value="Genomic_DNA"/>
</dbReference>
<dbReference type="SUPFAM" id="SSF48452">
    <property type="entry name" value="TPR-like"/>
    <property type="match status" value="1"/>
</dbReference>
<dbReference type="InterPro" id="IPR057651">
    <property type="entry name" value="Ig_TPPC8_C"/>
</dbReference>
<organism evidence="5 6">
    <name type="scientific">Phrynosoma platyrhinos</name>
    <name type="common">Desert horned lizard</name>
    <dbReference type="NCBI Taxonomy" id="52577"/>
    <lineage>
        <taxon>Eukaryota</taxon>
        <taxon>Metazoa</taxon>
        <taxon>Chordata</taxon>
        <taxon>Craniata</taxon>
        <taxon>Vertebrata</taxon>
        <taxon>Euteleostomi</taxon>
        <taxon>Lepidosauria</taxon>
        <taxon>Squamata</taxon>
        <taxon>Bifurcata</taxon>
        <taxon>Unidentata</taxon>
        <taxon>Episquamata</taxon>
        <taxon>Toxicofera</taxon>
        <taxon>Iguania</taxon>
        <taxon>Phrynosomatidae</taxon>
        <taxon>Phrynosomatinae</taxon>
        <taxon>Phrynosoma</taxon>
    </lineage>
</organism>
<sequence length="1438" mass="161813">MAQRVQTVQEFLQDSFVPLVAALCSEEAERVTRKNNLGFCELVRPFCRLTSEVHMRDPNNQLHIIKNLKIAVNNIITQPPQPGAIRKLLNDVVTVSQPAEGLVSNVITAGDYDLNISDRSVKASVPWYSSWKDTLMGLNTSTCYSATTPWFEAYRESFLQSMPASDHEFLNHYVACMLVVSSNEPEPVEQFLKLSQEQHRIQHSNEYSYPKWFIPNTLKYYVLLHDVSVGEEQRADSVYEEMKQRYGTQGCYLLKINSRGSNRGTDEQIPDPWSQYLQKNIIQNQEPYEDGPCTVVPNKHADHFIPLDGLDNDSKVDGLSNNLKTHPLQLEQTSNSDCFDGIDYIKPNASIHESKKSNTWTPHGTCLTLTDHDRIRQMRSYRLCIVCAASDLLLLDFSATEKAALEVSKASFSMSLEERFLDQKLISRKGLSRSLFSATKKWFSGNKVPEKNVNELKSTSGLLYPPEAPELQIRKMADLCFLVQHYELAYSCYHTAKKDFLNDQAMLYAAGALEMAAVSAFLQPGAPRPYPSHYMDTAIQTYRDICKNMMLAERCVLLSAEILKSQSKYSEAAALLIRLTSEDSDLRSALLLEQAAHCFINMKSPMVRKFAFHMILAGHRYSKAGQKKHALRCYCQAMQVYKGKGWSLAEDHINFTIGRQSFTLRQLDNAISAFRHILINDSKQTAAQQGAFLREYLYVYRNVSQLSPDGPLPQLPLPYINSSATRVFFGHDRRPAEGEKQAATHISLDQEYDSDFSQQWKELEEQVVSTANKGTTLSNFQPTQYCLNKYSDNSRFPLGVVEEPITVEVAFRNPLKVPLLLTDLSLLWKFQPKDFSSKNGQAKEVARLKLFPHQTGELRILGVAYNLGTIQGTTVLDGIDPSVGLQTGKYLSNGMSVRGRQDLEIQGPRLNSTKEEKTAIKYGPDRRLDPIITEEMPLLEVFFINFPTGLLCGEIRKTYVEFVNVSKCPLTGVKVVSKRPEFFTFGGSGAIVTPLSPSTSEHCSAYKTVVTHSTSVCSLMSSVASSDFGVGSGSQPEVIDVPLPDPVLLPGASVQLPMWLRGPDEEGVHEINFLFYYESIRKHSKLCHRVLRHTAVICTSRSLTVQATVFRSNALEDEKGEGDNMLVFVDVENINTSEAGVKEFHIVQVSSNSKNWKLKESINLSEDKDIKLANREKGKLCLKAIRCKHSAEHYTFADIVFGTEQIISSTSPCADFFFRSLYSELKRSPTQQNMNTLQGSGKQPLDDAGRLILKCSEVDLSIIVLWKGLKKVLGNSDWEDLEQESPEIGLLNFFRPESTSVPVRQPSDQLSNLIKTRLHYPETFDHSFHQESLCIVPVTLLLSNCSQTDVDVIIDLRHKASAETLEIHGSFTWLGKTQYKLQVKSQEVSSLQLKACFVRTGVYNLGTPRVFAKLSDQVTLFETSQQNSMPALIIINNI</sequence>
<dbReference type="PANTHER" id="PTHR12975">
    <property type="entry name" value="TRANSPORT PROTEIN TRAPP"/>
    <property type="match status" value="1"/>
</dbReference>
<evidence type="ECO:0000313" key="6">
    <source>
        <dbReference type="Proteomes" id="UP000826234"/>
    </source>
</evidence>
<evidence type="ECO:0000259" key="4">
    <source>
        <dbReference type="Pfam" id="PF24546"/>
    </source>
</evidence>
<dbReference type="Gene3D" id="1.25.40.10">
    <property type="entry name" value="Tetratricopeptide repeat domain"/>
    <property type="match status" value="1"/>
</dbReference>
<protein>
    <recommendedName>
        <fullName evidence="7">Trafficking protein particle complex 8</fullName>
    </recommendedName>
</protein>
<evidence type="ECO:0000259" key="3">
    <source>
        <dbReference type="Pfam" id="PF24545"/>
    </source>
</evidence>
<feature type="domain" description="TPPC8 first Ig-like" evidence="3">
    <location>
        <begin position="749"/>
        <end position="839"/>
    </location>
</feature>
<dbReference type="InterPro" id="IPR058540">
    <property type="entry name" value="Ig_TPPC8_3rd"/>
</dbReference>
<gene>
    <name evidence="5" type="ORF">JD844_016302</name>
</gene>
<dbReference type="InterPro" id="IPR058541">
    <property type="entry name" value="Ig_TPPC8_1st"/>
</dbReference>
<evidence type="ECO:0008006" key="7">
    <source>
        <dbReference type="Google" id="ProtNLM"/>
    </source>
</evidence>
<dbReference type="Pfam" id="PF24544">
    <property type="entry name" value="Ig_TPPC8_2nd"/>
    <property type="match status" value="1"/>
</dbReference>
<dbReference type="PANTHER" id="PTHR12975:SF6">
    <property type="entry name" value="TRAFFICKING PROTEIN PARTICLE COMPLEX SUBUNIT 8"/>
    <property type="match status" value="1"/>
</dbReference>
<dbReference type="Pfam" id="PF24542">
    <property type="entry name" value="Ig_TPPC8_C"/>
    <property type="match status" value="1"/>
</dbReference>
<feature type="domain" description="TPPC8 second Ig-like" evidence="2">
    <location>
        <begin position="952"/>
        <end position="1091"/>
    </location>
</feature>
<dbReference type="InterPro" id="IPR011990">
    <property type="entry name" value="TPR-like_helical_dom_sf"/>
</dbReference>
<dbReference type="InterPro" id="IPR058538">
    <property type="entry name" value="Ig_TPPC8_2nd"/>
</dbReference>
<evidence type="ECO:0000259" key="1">
    <source>
        <dbReference type="Pfam" id="PF24542"/>
    </source>
</evidence>
<dbReference type="Pfam" id="PF24546">
    <property type="entry name" value="Ig_TPPC8_3rd"/>
    <property type="match status" value="1"/>
</dbReference>
<accession>A0ABQ7SKA4</accession>
<feature type="domain" description="TPPC8 C-terminal Ig-like" evidence="1">
    <location>
        <begin position="1313"/>
        <end position="1414"/>
    </location>
</feature>
<dbReference type="Pfam" id="PF24545">
    <property type="entry name" value="Ig_TPPC8_1st"/>
    <property type="match status" value="2"/>
</dbReference>
<name>A0ABQ7SKA4_PHRPL</name>
<comment type="caution">
    <text evidence="5">The sequence shown here is derived from an EMBL/GenBank/DDBJ whole genome shotgun (WGS) entry which is preliminary data.</text>
</comment>
<evidence type="ECO:0000259" key="2">
    <source>
        <dbReference type="Pfam" id="PF24544"/>
    </source>
</evidence>
<reference evidence="5 6" key="1">
    <citation type="journal article" date="2022" name="Gigascience">
        <title>A chromosome-level genome assembly and annotation of the desert horned lizard, Phrynosoma platyrhinos, provides insight into chromosomal rearrangements among reptiles.</title>
        <authorList>
            <person name="Koochekian N."/>
            <person name="Ascanio A."/>
            <person name="Farleigh K."/>
            <person name="Card D.C."/>
            <person name="Schield D.R."/>
            <person name="Castoe T.A."/>
            <person name="Jezkova T."/>
        </authorList>
    </citation>
    <scope>NUCLEOTIDE SEQUENCE [LARGE SCALE GENOMIC DNA]</scope>
    <source>
        <strain evidence="5">NK-2021</strain>
    </source>
</reference>
<proteinExistence type="predicted"/>
<keyword evidence="6" id="KW-1185">Reference proteome</keyword>
<feature type="domain" description="TPPC8 third Ig-like" evidence="4">
    <location>
        <begin position="1094"/>
        <end position="1268"/>
    </location>
</feature>